<dbReference type="PANTHER" id="PTHR33284:SF1">
    <property type="entry name" value="RIBOSOMAL PROTEIN L25_GLN-TRNA SYNTHETASE, ANTI-CODON-BINDING DOMAIN-CONTAINING PROTEIN"/>
    <property type="match status" value="1"/>
</dbReference>
<keyword evidence="2 5" id="KW-0694">RNA-binding</keyword>
<feature type="domain" description="Large ribosomal subunit protein bL25 L25" evidence="7">
    <location>
        <begin position="4"/>
        <end position="89"/>
    </location>
</feature>
<protein>
    <recommendedName>
        <fullName evidence="5">Large ribosomal subunit protein bL25</fullName>
    </recommendedName>
    <alternativeName>
        <fullName evidence="5">General stress protein CTC</fullName>
    </alternativeName>
</protein>
<evidence type="ECO:0000256" key="5">
    <source>
        <dbReference type="HAMAP-Rule" id="MF_01334"/>
    </source>
</evidence>
<sequence length="219" mass="23682">MLTLNAEIRTEKAKQLEAVRKQGKLPAVSYGPKEENTNLLVDGLAFKKVWEKAGESSVISLKTPAGEKDVLIHDVHVHPVSGVPLHVDFYAIEAGKLLQVEVPLEFIGIAPAVKLLGGVLVKVVHELEVEAMPRALPHEIEVDVSALVTFDDQITIADIKLPTGVRAMGDPEEVVALVSAPKEEEEIPATTIADIEVVDKKGKKEEEGAPAEGEDKQKE</sequence>
<comment type="subunit">
    <text evidence="5">Part of the 50S ribosomal subunit; part of the 5S rRNA/L5/L18/L25 subcomplex. Contacts the 5S rRNA. Binds to the 5S rRNA independently of L5 and L18.</text>
</comment>
<dbReference type="Pfam" id="PF14693">
    <property type="entry name" value="Ribosomal_TL5_C"/>
    <property type="match status" value="1"/>
</dbReference>
<dbReference type="GO" id="GO:0022625">
    <property type="term" value="C:cytosolic large ribosomal subunit"/>
    <property type="evidence" value="ECO:0007669"/>
    <property type="project" value="TreeGrafter"/>
</dbReference>
<evidence type="ECO:0000256" key="4">
    <source>
        <dbReference type="ARBA" id="ARBA00023274"/>
    </source>
</evidence>
<dbReference type="Gene3D" id="2.40.240.10">
    <property type="entry name" value="Ribosomal Protein L25, Chain P"/>
    <property type="match status" value="1"/>
</dbReference>
<evidence type="ECO:0000256" key="1">
    <source>
        <dbReference type="ARBA" id="ARBA00022730"/>
    </source>
</evidence>
<dbReference type="SUPFAM" id="SSF50715">
    <property type="entry name" value="Ribosomal protein L25-like"/>
    <property type="match status" value="1"/>
</dbReference>
<dbReference type="GO" id="GO:0006412">
    <property type="term" value="P:translation"/>
    <property type="evidence" value="ECO:0007669"/>
    <property type="project" value="UniProtKB-UniRule"/>
</dbReference>
<comment type="similarity">
    <text evidence="5">Belongs to the bacterial ribosomal protein bL25 family. CTC subfamily.</text>
</comment>
<comment type="caution">
    <text evidence="9">The sequence shown here is derived from an EMBL/GenBank/DDBJ whole genome shotgun (WGS) entry which is preliminary data.</text>
</comment>
<evidence type="ECO:0000256" key="2">
    <source>
        <dbReference type="ARBA" id="ARBA00022884"/>
    </source>
</evidence>
<dbReference type="InterPro" id="IPR029751">
    <property type="entry name" value="Ribosomal_L25_dom"/>
</dbReference>
<dbReference type="PANTHER" id="PTHR33284">
    <property type="entry name" value="RIBOSOMAL PROTEIN L25/GLN-TRNA SYNTHETASE, ANTI-CODON-BINDING DOMAIN-CONTAINING PROTEIN"/>
    <property type="match status" value="1"/>
</dbReference>
<reference evidence="9 10" key="1">
    <citation type="submission" date="2017-09" db="EMBL/GenBank/DDBJ databases">
        <title>Depth-based differentiation of microbial function through sediment-hosted aquifers and enrichment of novel symbionts in the deep terrestrial subsurface.</title>
        <authorList>
            <person name="Probst A.J."/>
            <person name="Ladd B."/>
            <person name="Jarett J.K."/>
            <person name="Geller-Mcgrath D.E."/>
            <person name="Sieber C.M."/>
            <person name="Emerson J.B."/>
            <person name="Anantharaman K."/>
            <person name="Thomas B.C."/>
            <person name="Malmstrom R."/>
            <person name="Stieglmeier M."/>
            <person name="Klingl A."/>
            <person name="Woyke T."/>
            <person name="Ryan C.M."/>
            <person name="Banfield J.F."/>
        </authorList>
    </citation>
    <scope>NUCLEOTIDE SEQUENCE [LARGE SCALE GENOMIC DNA]</scope>
    <source>
        <strain evidence="9">CG10_big_fil_rev_8_21_14_0_10_51_16</strain>
    </source>
</reference>
<dbReference type="Proteomes" id="UP000228767">
    <property type="component" value="Unassembled WGS sequence"/>
</dbReference>
<proteinExistence type="inferred from homology"/>
<dbReference type="HAMAP" id="MF_01334">
    <property type="entry name" value="Ribosomal_bL25_CTC"/>
    <property type="match status" value="1"/>
</dbReference>
<evidence type="ECO:0000256" key="3">
    <source>
        <dbReference type="ARBA" id="ARBA00022980"/>
    </source>
</evidence>
<accession>A0A2H0RFM7</accession>
<dbReference type="InterPro" id="IPR011035">
    <property type="entry name" value="Ribosomal_bL25/Gln-tRNA_synth"/>
</dbReference>
<dbReference type="Gene3D" id="2.170.120.20">
    <property type="entry name" value="Ribosomal protein L25, beta domain"/>
    <property type="match status" value="1"/>
</dbReference>
<evidence type="ECO:0000256" key="6">
    <source>
        <dbReference type="SAM" id="MobiDB-lite"/>
    </source>
</evidence>
<evidence type="ECO:0000259" key="8">
    <source>
        <dbReference type="Pfam" id="PF14693"/>
    </source>
</evidence>
<dbReference type="InterPro" id="IPR020056">
    <property type="entry name" value="Rbsml_bL25/Gln-tRNA_synth_N"/>
</dbReference>
<dbReference type="InterPro" id="IPR020057">
    <property type="entry name" value="Ribosomal_bL25_b-dom"/>
</dbReference>
<dbReference type="EMBL" id="PCYI01000003">
    <property type="protein sequence ID" value="PIR45230.1"/>
    <property type="molecule type" value="Genomic_DNA"/>
</dbReference>
<gene>
    <name evidence="5" type="primary">rplY</name>
    <name evidence="5" type="synonym">ctc</name>
    <name evidence="9" type="ORF">COV10_00590</name>
</gene>
<keyword evidence="3 5" id="KW-0689">Ribosomal protein</keyword>
<comment type="function">
    <text evidence="5">This is one of the proteins that binds to the 5S RNA in the ribosome where it forms part of the central protuberance.</text>
</comment>
<dbReference type="GO" id="GO:0003735">
    <property type="term" value="F:structural constituent of ribosome"/>
    <property type="evidence" value="ECO:0007669"/>
    <property type="project" value="InterPro"/>
</dbReference>
<feature type="region of interest" description="Disordered" evidence="6">
    <location>
        <begin position="198"/>
        <end position="219"/>
    </location>
</feature>
<evidence type="ECO:0000259" key="7">
    <source>
        <dbReference type="Pfam" id="PF01386"/>
    </source>
</evidence>
<dbReference type="NCBIfam" id="TIGR00731">
    <property type="entry name" value="bL25_bact_ctc"/>
    <property type="match status" value="1"/>
</dbReference>
<dbReference type="InterPro" id="IPR020930">
    <property type="entry name" value="Ribosomal_uL5_bac-type"/>
</dbReference>
<feature type="domain" description="Large ribosomal subunit protein bL25 beta" evidence="8">
    <location>
        <begin position="99"/>
        <end position="182"/>
    </location>
</feature>
<dbReference type="CDD" id="cd00495">
    <property type="entry name" value="Ribosomal_L25_TL5_CTC"/>
    <property type="match status" value="1"/>
</dbReference>
<dbReference type="GO" id="GO:0008097">
    <property type="term" value="F:5S rRNA binding"/>
    <property type="evidence" value="ECO:0007669"/>
    <property type="project" value="InterPro"/>
</dbReference>
<dbReference type="AlphaFoldDB" id="A0A2H0RFM7"/>
<organism evidence="9 10">
    <name type="scientific">Candidatus Vogelbacteria bacterium CG10_big_fil_rev_8_21_14_0_10_51_16</name>
    <dbReference type="NCBI Taxonomy" id="1975045"/>
    <lineage>
        <taxon>Bacteria</taxon>
        <taxon>Candidatus Vogeliibacteriota</taxon>
    </lineage>
</organism>
<dbReference type="InterPro" id="IPR001021">
    <property type="entry name" value="Ribosomal_bL25_long"/>
</dbReference>
<name>A0A2H0RFM7_9BACT</name>
<dbReference type="InterPro" id="IPR037121">
    <property type="entry name" value="Ribosomal_bL25_C"/>
</dbReference>
<keyword evidence="4 5" id="KW-0687">Ribonucleoprotein</keyword>
<keyword evidence="1 5" id="KW-0699">rRNA-binding</keyword>
<evidence type="ECO:0000313" key="9">
    <source>
        <dbReference type="EMBL" id="PIR45230.1"/>
    </source>
</evidence>
<evidence type="ECO:0000313" key="10">
    <source>
        <dbReference type="Proteomes" id="UP000228767"/>
    </source>
</evidence>
<dbReference type="Pfam" id="PF01386">
    <property type="entry name" value="Ribosomal_L25p"/>
    <property type="match status" value="1"/>
</dbReference>